<reference evidence="1" key="1">
    <citation type="submission" date="2021-01" db="EMBL/GenBank/DDBJ databases">
        <authorList>
            <person name="Corre E."/>
            <person name="Pelletier E."/>
            <person name="Niang G."/>
            <person name="Scheremetjew M."/>
            <person name="Finn R."/>
            <person name="Kale V."/>
            <person name="Holt S."/>
            <person name="Cochrane G."/>
            <person name="Meng A."/>
            <person name="Brown T."/>
            <person name="Cohen L."/>
        </authorList>
    </citation>
    <scope>NUCLEOTIDE SEQUENCE</scope>
    <source>
        <strain evidence="1">LB1974</strain>
    </source>
</reference>
<accession>A0A7S4LPV3</accession>
<sequence>MAHLPKQAKKLRSVLHVLNKSSRAPLDNISGLAQVQAAAASASVGNPGWESRTLSRFVERFEDRLLGFEPREAYLALALACRYPTPALPASLLGAISQEAADAAEEMDNTHLAHVLQLLGTKWREDTALWGIVCEGLSETRVIALPAEAAARALQGVAAALLTREQLEHLANPLVGALEARCDDLMLSQVIQVVSVAPAVGASTLTALLLKRVEGELQELNTKDLTRALLAASLVDTQRGCAWGGRLGGEAGEDTVPAPEDGAVALLSVWQQLAGQVAQLVPAFSAGDAVIATHALVHRGWCEVVPDLLAVASRTPRSSLRPGEEYMLRQVSLSLELDSDLHAVRDRIAEDVWDVVSDPEAVGDPGLREVCAKERGWVAAAAETSEQGRLELDEFYVVDVAGPGWAVLVETRPGDAVELAQRRARARHLELLGNSVGVVRVGWDTEEDALRILQHTVRQARADTLGV</sequence>
<gene>
    <name evidence="1" type="ORF">OMAR00294_LOCUS2148</name>
</gene>
<protein>
    <submittedName>
        <fullName evidence="1">Uncharacterized protein</fullName>
    </submittedName>
</protein>
<proteinExistence type="predicted"/>
<name>A0A7S4LPV3_OXYMA</name>
<dbReference type="EMBL" id="HBJB01002624">
    <property type="protein sequence ID" value="CAE0842833.1"/>
    <property type="molecule type" value="Transcribed_RNA"/>
</dbReference>
<organism evidence="1">
    <name type="scientific">Oxyrrhis marina</name>
    <name type="common">Dinoflagellate</name>
    <dbReference type="NCBI Taxonomy" id="2969"/>
    <lineage>
        <taxon>Eukaryota</taxon>
        <taxon>Sar</taxon>
        <taxon>Alveolata</taxon>
        <taxon>Dinophyceae</taxon>
        <taxon>Oxyrrhinales</taxon>
        <taxon>Oxyrrhinaceae</taxon>
        <taxon>Oxyrrhis</taxon>
    </lineage>
</organism>
<dbReference type="AlphaFoldDB" id="A0A7S4LPV3"/>
<evidence type="ECO:0000313" key="1">
    <source>
        <dbReference type="EMBL" id="CAE0842833.1"/>
    </source>
</evidence>